<dbReference type="EMBL" id="JANTQA010000012">
    <property type="protein sequence ID" value="KAJ3449893.1"/>
    <property type="molecule type" value="Genomic_DNA"/>
</dbReference>
<evidence type="ECO:0000256" key="3">
    <source>
        <dbReference type="ARBA" id="ARBA00025740"/>
    </source>
</evidence>
<sequence>MTNKNLINSISFHASNTIVSLVKNNKWVVLKLLPEMKILSTHSLFKSGILFAYSSRDSKYIIFAGDGSSDKYPTTNLVIYNSHHKAEVATLTLKSEIIAARIASNTLVCVFVNKIVLYSISDLAPIETFETHDNPKGIVDYLLNEKGALKVLLTLGTEKGSIQIITFENGEYAKKNSFRVANSKVHSIKISTNGEQICTSSFKGTVLRIFNPVGQLLFEYRRGTKNAKIWNLSFSQNSQLLTLSSSSHTLHVWPLNEKIMTKEQRKKRVKKNGNYVFSSSLNSKMIRSKMKISIPFKEEFRVCFLGQNQIFVISVLGKILLYSVDLENNTISCGNKSSVQELLSNELQF</sequence>
<dbReference type="Proteomes" id="UP001146793">
    <property type="component" value="Unassembled WGS sequence"/>
</dbReference>
<dbReference type="PANTHER" id="PTHR11227">
    <property type="entry name" value="WD-REPEAT PROTEIN INTERACTING WITH PHOSPHOINOSIDES WIPI -RELATED"/>
    <property type="match status" value="1"/>
</dbReference>
<dbReference type="InterPro" id="IPR048720">
    <property type="entry name" value="PROPPIN"/>
</dbReference>
<comment type="caution">
    <text evidence="4">The sequence shown here is derived from an EMBL/GenBank/DDBJ whole genome shotgun (WGS) entry which is preliminary data.</text>
</comment>
<dbReference type="AlphaFoldDB" id="A0AAV8A7U6"/>
<dbReference type="InterPro" id="IPR015943">
    <property type="entry name" value="WD40/YVTN_repeat-like_dom_sf"/>
</dbReference>
<comment type="similarity">
    <text evidence="3">Belongs to the WD repeat PROPPIN family.</text>
</comment>
<accession>A0AAV8A7U6</accession>
<evidence type="ECO:0000313" key="5">
    <source>
        <dbReference type="Proteomes" id="UP001146793"/>
    </source>
</evidence>
<organism evidence="4 5">
    <name type="scientific">Anaeramoeba flamelloides</name>
    <dbReference type="NCBI Taxonomy" id="1746091"/>
    <lineage>
        <taxon>Eukaryota</taxon>
        <taxon>Metamonada</taxon>
        <taxon>Anaeramoebidae</taxon>
        <taxon>Anaeramoeba</taxon>
    </lineage>
</organism>
<gene>
    <name evidence="4" type="ORF">M0812_06053</name>
</gene>
<keyword evidence="1" id="KW-0853">WD repeat</keyword>
<keyword evidence="2" id="KW-0677">Repeat</keyword>
<dbReference type="Pfam" id="PF21032">
    <property type="entry name" value="PROPPIN"/>
    <property type="match status" value="1"/>
</dbReference>
<dbReference type="Gene3D" id="2.130.10.10">
    <property type="entry name" value="YVTN repeat-like/Quinoprotein amine dehydrogenase"/>
    <property type="match status" value="1"/>
</dbReference>
<evidence type="ECO:0000256" key="1">
    <source>
        <dbReference type="ARBA" id="ARBA00022574"/>
    </source>
</evidence>
<reference evidence="4" key="1">
    <citation type="submission" date="2022-08" db="EMBL/GenBank/DDBJ databases">
        <title>Novel sulphate-reducing endosymbionts in the free-living metamonad Anaeramoeba.</title>
        <authorList>
            <person name="Jerlstrom-Hultqvist J."/>
            <person name="Cepicka I."/>
            <person name="Gallot-Lavallee L."/>
            <person name="Salas-Leiva D."/>
            <person name="Curtis B.A."/>
            <person name="Zahonova K."/>
            <person name="Pipaliya S."/>
            <person name="Dacks J."/>
            <person name="Roger A.J."/>
        </authorList>
    </citation>
    <scope>NUCLEOTIDE SEQUENCE</scope>
    <source>
        <strain evidence="4">Busselton2</strain>
    </source>
</reference>
<name>A0AAV8A7U6_9EUKA</name>
<protein>
    <submittedName>
        <fullName evidence="4">Wd-repeat protein interacting with phosphoinosides wipi -related</fullName>
    </submittedName>
</protein>
<dbReference type="InterPro" id="IPR036322">
    <property type="entry name" value="WD40_repeat_dom_sf"/>
</dbReference>
<evidence type="ECO:0000313" key="4">
    <source>
        <dbReference type="EMBL" id="KAJ3449893.1"/>
    </source>
</evidence>
<proteinExistence type="inferred from homology"/>
<dbReference type="SUPFAM" id="SSF50978">
    <property type="entry name" value="WD40 repeat-like"/>
    <property type="match status" value="1"/>
</dbReference>
<evidence type="ECO:0000256" key="2">
    <source>
        <dbReference type="ARBA" id="ARBA00022737"/>
    </source>
</evidence>